<dbReference type="InterPro" id="IPR001537">
    <property type="entry name" value="SpoU_MeTrfase"/>
</dbReference>
<dbReference type="GO" id="GO:0003723">
    <property type="term" value="F:RNA binding"/>
    <property type="evidence" value="ECO:0007669"/>
    <property type="project" value="InterPro"/>
</dbReference>
<dbReference type="GO" id="GO:0016435">
    <property type="term" value="F:rRNA (guanine) methyltransferase activity"/>
    <property type="evidence" value="ECO:0007669"/>
    <property type="project" value="TreeGrafter"/>
</dbReference>
<dbReference type="Gene3D" id="3.30.1330.30">
    <property type="match status" value="1"/>
</dbReference>
<dbReference type="GO" id="GO:0005739">
    <property type="term" value="C:mitochondrion"/>
    <property type="evidence" value="ECO:0007669"/>
    <property type="project" value="UniProtKB-SubCell"/>
</dbReference>
<dbReference type="AlphaFoldDB" id="A0A812XMP4"/>
<protein>
    <recommendedName>
        <fullName evidence="6">rRNA methyltransferase 1, mitochondrial</fullName>
    </recommendedName>
</protein>
<dbReference type="PANTHER" id="PTHR46103:SF1">
    <property type="entry name" value="RRNA METHYLTRANSFERASE 1, MITOCHONDRIAL"/>
    <property type="match status" value="1"/>
</dbReference>
<dbReference type="SUPFAM" id="SSF55315">
    <property type="entry name" value="L30e-like"/>
    <property type="match status" value="1"/>
</dbReference>
<evidence type="ECO:0000313" key="8">
    <source>
        <dbReference type="EMBL" id="CAE7740011.1"/>
    </source>
</evidence>
<name>A0A812XMP4_SYMPI</name>
<evidence type="ECO:0000313" key="9">
    <source>
        <dbReference type="Proteomes" id="UP000649617"/>
    </source>
</evidence>
<evidence type="ECO:0000256" key="2">
    <source>
        <dbReference type="ARBA" id="ARBA00022603"/>
    </source>
</evidence>
<proteinExistence type="predicted"/>
<evidence type="ECO:0000256" key="4">
    <source>
        <dbReference type="ARBA" id="ARBA00022946"/>
    </source>
</evidence>
<evidence type="ECO:0000259" key="7">
    <source>
        <dbReference type="SMART" id="SM00967"/>
    </source>
</evidence>
<evidence type="ECO:0000256" key="6">
    <source>
        <dbReference type="ARBA" id="ARBA00034881"/>
    </source>
</evidence>
<accession>A0A812XMP4</accession>
<dbReference type="InterPro" id="IPR047182">
    <property type="entry name" value="MRM1"/>
</dbReference>
<dbReference type="InterPro" id="IPR029028">
    <property type="entry name" value="Alpha/beta_knot_MTases"/>
</dbReference>
<dbReference type="Proteomes" id="UP000649617">
    <property type="component" value="Unassembled WGS sequence"/>
</dbReference>
<keyword evidence="2" id="KW-0489">Methyltransferase</keyword>
<keyword evidence="3" id="KW-0808">Transferase</keyword>
<sequence length="245" mass="27438">ASTESWKRVDREEGFYKLNEYLFGVYPILLALRAGKRTFKTLWVQQRRGRVTVEKKDDEARQEIERRSKELGIQLFSCYKRDVLDEHSGGRPHQGLVLKCTKPFIKTVEELPRPAKGALWLALEGVTDPMNLGSLLRSATFFGVEGVICERGCTRYSPVVAKASAGAGEIMEMFHTNDLERLLPRARRQGWLVVGAALPAEGEGEPAFSSLEDWLQTPDQLDTGVLLILGPEGPGLRPEVRRGCD</sequence>
<keyword evidence="9" id="KW-1185">Reference proteome</keyword>
<dbReference type="InterPro" id="IPR029064">
    <property type="entry name" value="Ribosomal_eL30-like_sf"/>
</dbReference>
<dbReference type="Gene3D" id="3.40.1280.10">
    <property type="match status" value="1"/>
</dbReference>
<comment type="subcellular location">
    <subcellularLocation>
        <location evidence="1">Mitochondrion</location>
    </subcellularLocation>
</comment>
<dbReference type="EMBL" id="CAJNIZ010046109">
    <property type="protein sequence ID" value="CAE7740011.1"/>
    <property type="molecule type" value="Genomic_DNA"/>
</dbReference>
<dbReference type="InterPro" id="IPR013123">
    <property type="entry name" value="SpoU_subst-bd"/>
</dbReference>
<dbReference type="SMART" id="SM00967">
    <property type="entry name" value="SpoU_sub_bind"/>
    <property type="match status" value="1"/>
</dbReference>
<gene>
    <name evidence="8" type="primary">MRM1</name>
    <name evidence="8" type="ORF">SPIL2461_LOCUS21280</name>
</gene>
<dbReference type="Pfam" id="PF00588">
    <property type="entry name" value="SpoU_methylase"/>
    <property type="match status" value="1"/>
</dbReference>
<dbReference type="InterPro" id="IPR029026">
    <property type="entry name" value="tRNA_m1G_MTases_N"/>
</dbReference>
<dbReference type="OrthoDB" id="270651at2759"/>
<feature type="non-terminal residue" evidence="8">
    <location>
        <position position="1"/>
    </location>
</feature>
<comment type="caution">
    <text evidence="8">The sequence shown here is derived from an EMBL/GenBank/DDBJ whole genome shotgun (WGS) entry which is preliminary data.</text>
</comment>
<organism evidence="8 9">
    <name type="scientific">Symbiodinium pilosum</name>
    <name type="common">Dinoflagellate</name>
    <dbReference type="NCBI Taxonomy" id="2952"/>
    <lineage>
        <taxon>Eukaryota</taxon>
        <taxon>Sar</taxon>
        <taxon>Alveolata</taxon>
        <taxon>Dinophyceae</taxon>
        <taxon>Suessiales</taxon>
        <taxon>Symbiodiniaceae</taxon>
        <taxon>Symbiodinium</taxon>
    </lineage>
</organism>
<keyword evidence="5" id="KW-0496">Mitochondrion</keyword>
<keyword evidence="4" id="KW-0809">Transit peptide</keyword>
<feature type="domain" description="RNA 2-O ribose methyltransferase substrate binding" evidence="7">
    <location>
        <begin position="21"/>
        <end position="106"/>
    </location>
</feature>
<reference evidence="8" key="1">
    <citation type="submission" date="2021-02" db="EMBL/GenBank/DDBJ databases">
        <authorList>
            <person name="Dougan E. K."/>
            <person name="Rhodes N."/>
            <person name="Thang M."/>
            <person name="Chan C."/>
        </authorList>
    </citation>
    <scope>NUCLEOTIDE SEQUENCE</scope>
</reference>
<dbReference type="SUPFAM" id="SSF75217">
    <property type="entry name" value="alpha/beta knot"/>
    <property type="match status" value="1"/>
</dbReference>
<dbReference type="PANTHER" id="PTHR46103">
    <property type="entry name" value="RRNA METHYLTRANSFERASE 1, MITOCHONDRIAL"/>
    <property type="match status" value="1"/>
</dbReference>
<evidence type="ECO:0000256" key="1">
    <source>
        <dbReference type="ARBA" id="ARBA00004173"/>
    </source>
</evidence>
<evidence type="ECO:0000256" key="5">
    <source>
        <dbReference type="ARBA" id="ARBA00023128"/>
    </source>
</evidence>
<evidence type="ECO:0000256" key="3">
    <source>
        <dbReference type="ARBA" id="ARBA00022679"/>
    </source>
</evidence>
<dbReference type="Pfam" id="PF08032">
    <property type="entry name" value="SpoU_sub_bind"/>
    <property type="match status" value="1"/>
</dbReference>
<feature type="non-terminal residue" evidence="8">
    <location>
        <position position="245"/>
    </location>
</feature>